<name>A0ACC2NS30_9HYME</name>
<protein>
    <submittedName>
        <fullName evidence="1">Uncharacterized protein</fullName>
    </submittedName>
</protein>
<evidence type="ECO:0000313" key="2">
    <source>
        <dbReference type="Proteomes" id="UP001239111"/>
    </source>
</evidence>
<sequence>MEYTSMFWQHPRLPHSQPHPVHNGQRLFTAMSDPSVCGYSAVPITYAMEPVSIPPMYRIYPPMVRPNYRPYGRGRSKSTLIRTQNGPSCPNDSLGNGYSSLQENGWSRSVPMAYQNGDYASLPPTANMDNKESTEELSSEHRRYSDPGLGPANVPTNSKSEDTDSVDSGSSITTIGKSNKLFLTLIEQMTKLKETNSQLFKELHQTKSDLEIVKTELSQLKQSVPLEYQPGMLSDIIKEIRDASKIKEETMLSKMKLLMESQHFQKSVDVDQLKNQLEKMEREKAESEERIDKLEKKVATLRMSLNGESREIVAFEEENLALRRELQEARASRSLAEIQSTKCVVNLPQRRSCPSDYSPFVLQHQQQREPDCLCTTTTGTNMTNGTENNHNNNNSSTCTTASSSSSSSLGSSGGGGGGIATTRPLAATPDSLSACSSTGSSSLPPLSSLDELEDVEHTIVVTSTPEPPPPPPLPSPGDGIVSSRISRSTYTTAYI</sequence>
<dbReference type="EMBL" id="CM056743">
    <property type="protein sequence ID" value="KAJ8674064.1"/>
    <property type="molecule type" value="Genomic_DNA"/>
</dbReference>
<keyword evidence="2" id="KW-1185">Reference proteome</keyword>
<organism evidence="1 2">
    <name type="scientific">Eretmocerus hayati</name>
    <dbReference type="NCBI Taxonomy" id="131215"/>
    <lineage>
        <taxon>Eukaryota</taxon>
        <taxon>Metazoa</taxon>
        <taxon>Ecdysozoa</taxon>
        <taxon>Arthropoda</taxon>
        <taxon>Hexapoda</taxon>
        <taxon>Insecta</taxon>
        <taxon>Pterygota</taxon>
        <taxon>Neoptera</taxon>
        <taxon>Endopterygota</taxon>
        <taxon>Hymenoptera</taxon>
        <taxon>Apocrita</taxon>
        <taxon>Proctotrupomorpha</taxon>
        <taxon>Chalcidoidea</taxon>
        <taxon>Aphelinidae</taxon>
        <taxon>Aphelininae</taxon>
        <taxon>Eretmocerus</taxon>
    </lineage>
</organism>
<proteinExistence type="predicted"/>
<accession>A0ACC2NS30</accession>
<reference evidence="1" key="1">
    <citation type="submission" date="2023-04" db="EMBL/GenBank/DDBJ databases">
        <title>A chromosome-level genome assembly of the parasitoid wasp Eretmocerus hayati.</title>
        <authorList>
            <person name="Zhong Y."/>
            <person name="Liu S."/>
            <person name="Liu Y."/>
        </authorList>
    </citation>
    <scope>NUCLEOTIDE SEQUENCE</scope>
    <source>
        <strain evidence="1">ZJU_SS_LIU_2023</strain>
    </source>
</reference>
<dbReference type="Proteomes" id="UP001239111">
    <property type="component" value="Chromosome 3"/>
</dbReference>
<comment type="caution">
    <text evidence="1">The sequence shown here is derived from an EMBL/GenBank/DDBJ whole genome shotgun (WGS) entry which is preliminary data.</text>
</comment>
<evidence type="ECO:0000313" key="1">
    <source>
        <dbReference type="EMBL" id="KAJ8674064.1"/>
    </source>
</evidence>
<gene>
    <name evidence="1" type="ORF">QAD02_005326</name>
</gene>